<name>A0A831W4D3_9GAMM</name>
<evidence type="ECO:0000256" key="1">
    <source>
        <dbReference type="SAM" id="SignalP"/>
    </source>
</evidence>
<dbReference type="PROSITE" id="PS51257">
    <property type="entry name" value="PROKAR_LIPOPROTEIN"/>
    <property type="match status" value="1"/>
</dbReference>
<dbReference type="Gene3D" id="1.10.101.10">
    <property type="entry name" value="PGBD-like superfamily/PGBD"/>
    <property type="match status" value="1"/>
</dbReference>
<proteinExistence type="predicted"/>
<comment type="caution">
    <text evidence="3">The sequence shown here is derived from an EMBL/GenBank/DDBJ whole genome shotgun (WGS) entry which is preliminary data.</text>
</comment>
<reference evidence="3" key="1">
    <citation type="journal article" date="2020" name="mSystems">
        <title>Genome- and Community-Level Interaction Insights into Carbon Utilization and Element Cycling Functions of Hydrothermarchaeota in Hydrothermal Sediment.</title>
        <authorList>
            <person name="Zhou Z."/>
            <person name="Liu Y."/>
            <person name="Xu W."/>
            <person name="Pan J."/>
            <person name="Luo Z.H."/>
            <person name="Li M."/>
        </authorList>
    </citation>
    <scope>NUCLEOTIDE SEQUENCE [LARGE SCALE GENOMIC DNA]</scope>
    <source>
        <strain evidence="3">HyVt-443</strain>
    </source>
</reference>
<dbReference type="Proteomes" id="UP000886251">
    <property type="component" value="Unassembled WGS sequence"/>
</dbReference>
<feature type="domain" description="Peptidoglycan binding-like" evidence="2">
    <location>
        <begin position="317"/>
        <end position="371"/>
    </location>
</feature>
<dbReference type="EMBL" id="DRKP01000173">
    <property type="protein sequence ID" value="HEB97489.1"/>
    <property type="molecule type" value="Genomic_DNA"/>
</dbReference>
<dbReference type="SUPFAM" id="SSF47090">
    <property type="entry name" value="PGBD-like"/>
    <property type="match status" value="1"/>
</dbReference>
<feature type="signal peptide" evidence="1">
    <location>
        <begin position="1"/>
        <end position="19"/>
    </location>
</feature>
<protein>
    <submittedName>
        <fullName evidence="3">Peptidoglycan-binding protein</fullName>
    </submittedName>
</protein>
<dbReference type="InterPro" id="IPR002477">
    <property type="entry name" value="Peptidoglycan-bd-like"/>
</dbReference>
<dbReference type="AlphaFoldDB" id="A0A831W4D3"/>
<feature type="chain" id="PRO_5032996800" evidence="1">
    <location>
        <begin position="20"/>
        <end position="377"/>
    </location>
</feature>
<dbReference type="Pfam" id="PF01471">
    <property type="entry name" value="PG_binding_1"/>
    <property type="match status" value="1"/>
</dbReference>
<evidence type="ECO:0000259" key="2">
    <source>
        <dbReference type="Pfam" id="PF01471"/>
    </source>
</evidence>
<sequence>MNRYLSLFFASLLGLLMLAACVPASLTESDEATRQMPEPVLLGLEDVPMDALMVITAYVERMRGVPAGQIEEARFEPGIAEAIEQPDFRFSGFRLAALNLFRYDVSTIDPYQIDLGASLLFMDPLGRRTVVALYTTYGEKEGRLLVSRGAVETIYPKVPAVELYLLRTKDMPNPIPVNHSEFYQLVLEKALSPAERAANFGRPQPYTVVAFGMDRLDPKAKLELRISDDPDGVKGYAGGMQEYNYVGWHAATLSGIFTLNRQQPMFAKVVYTPGTSTSLFKRQPRLAGRFDLRQTTRRVITTATRQPSKPQQPTGRSLVRSIQQELNALGYKAGPADGLAGKKTRQAIRAFQKQAGVRVDGQPSVELLELLRQVRGR</sequence>
<accession>A0A831W4D3</accession>
<organism evidence="3">
    <name type="scientific">Sedimenticola thiotaurini</name>
    <dbReference type="NCBI Taxonomy" id="1543721"/>
    <lineage>
        <taxon>Bacteria</taxon>
        <taxon>Pseudomonadati</taxon>
        <taxon>Pseudomonadota</taxon>
        <taxon>Gammaproteobacteria</taxon>
        <taxon>Chromatiales</taxon>
        <taxon>Sedimenticolaceae</taxon>
        <taxon>Sedimenticola</taxon>
    </lineage>
</organism>
<dbReference type="InterPro" id="IPR036365">
    <property type="entry name" value="PGBD-like_sf"/>
</dbReference>
<gene>
    <name evidence="3" type="ORF">ENI96_13785</name>
</gene>
<evidence type="ECO:0000313" key="3">
    <source>
        <dbReference type="EMBL" id="HEB97489.1"/>
    </source>
</evidence>
<dbReference type="InterPro" id="IPR036366">
    <property type="entry name" value="PGBDSf"/>
</dbReference>
<keyword evidence="1" id="KW-0732">Signal</keyword>